<accession>A0A3R9NYF1</accession>
<sequence length="301" mass="33974">MSQLHLRIFDGTRQPFPLPAQFLITITDGYKKTQIKDFYPQNDILFDLPFFDNFGDQYTVLVWTKGYKQGGYFPVILSPAQPRTLDIMLIPQSPRFNFADASWPVVKAAYPFLASDVDDATAQQRYGDLMDDTPAALACFLNLTEAMSQISFAPTTPLDYIKQLIWTGTQAPAQDRFFAWCDVGIIPLIQAATTNHKFAVENDPGLLHPGATRSWKQIQFGEANVQLTFHENDKAVINGVNCCILEPDMDYYADPLAHALLEVLPNELTHMLTDPTMVYQLRWIAGQTARIPQFAPLYTIV</sequence>
<dbReference type="AlphaFoldDB" id="A0A3R9NYF1"/>
<protein>
    <submittedName>
        <fullName evidence="1">Uncharacterized protein</fullName>
    </submittedName>
</protein>
<reference evidence="1 2" key="1">
    <citation type="submission" date="2018-12" db="EMBL/GenBank/DDBJ databases">
        <title>Sequencing of bacterial isolates from soil warming experiment in Harvard Forest, Massachusetts, USA.</title>
        <authorList>
            <person name="Deangelis K."/>
        </authorList>
    </citation>
    <scope>NUCLEOTIDE SEQUENCE [LARGE SCALE GENOMIC DNA]</scope>
    <source>
        <strain evidence="1 2">EB153</strain>
    </source>
</reference>
<proteinExistence type="predicted"/>
<comment type="caution">
    <text evidence="1">The sequence shown here is derived from an EMBL/GenBank/DDBJ whole genome shotgun (WGS) entry which is preliminary data.</text>
</comment>
<dbReference type="EMBL" id="RSDW01000001">
    <property type="protein sequence ID" value="RSL16738.1"/>
    <property type="molecule type" value="Genomic_DNA"/>
</dbReference>
<gene>
    <name evidence="1" type="ORF">EDE15_2261</name>
</gene>
<dbReference type="RefSeq" id="WP_125485308.1">
    <property type="nucleotide sequence ID" value="NZ_RSDW01000001.1"/>
</dbReference>
<organism evidence="1 2">
    <name type="scientific">Edaphobacter aggregans</name>
    <dbReference type="NCBI Taxonomy" id="570835"/>
    <lineage>
        <taxon>Bacteria</taxon>
        <taxon>Pseudomonadati</taxon>
        <taxon>Acidobacteriota</taxon>
        <taxon>Terriglobia</taxon>
        <taxon>Terriglobales</taxon>
        <taxon>Acidobacteriaceae</taxon>
        <taxon>Edaphobacter</taxon>
    </lineage>
</organism>
<evidence type="ECO:0000313" key="2">
    <source>
        <dbReference type="Proteomes" id="UP000269669"/>
    </source>
</evidence>
<dbReference type="Proteomes" id="UP000269669">
    <property type="component" value="Unassembled WGS sequence"/>
</dbReference>
<name>A0A3R9NYF1_9BACT</name>
<keyword evidence="2" id="KW-1185">Reference proteome</keyword>
<dbReference type="OrthoDB" id="109412at2"/>
<evidence type="ECO:0000313" key="1">
    <source>
        <dbReference type="EMBL" id="RSL16738.1"/>
    </source>
</evidence>